<keyword evidence="3" id="KW-1185">Reference proteome</keyword>
<accession>A0A8J5ITG2</accession>
<evidence type="ECO:0000256" key="1">
    <source>
        <dbReference type="SAM" id="MobiDB-lite"/>
    </source>
</evidence>
<feature type="compositionally biased region" description="Low complexity" evidence="1">
    <location>
        <begin position="353"/>
        <end position="370"/>
    </location>
</feature>
<comment type="caution">
    <text evidence="2">The sequence shown here is derived from an EMBL/GenBank/DDBJ whole genome shotgun (WGS) entry which is preliminary data.</text>
</comment>
<feature type="region of interest" description="Disordered" evidence="1">
    <location>
        <begin position="416"/>
        <end position="445"/>
    </location>
</feature>
<evidence type="ECO:0000313" key="2">
    <source>
        <dbReference type="EMBL" id="KAG6972044.1"/>
    </source>
</evidence>
<name>A0A8J5ITG2_9STRA</name>
<dbReference type="AlphaFoldDB" id="A0A8J5ITG2"/>
<feature type="compositionally biased region" description="Polar residues" evidence="1">
    <location>
        <begin position="429"/>
        <end position="438"/>
    </location>
</feature>
<sequence length="445" mass="49677">MHLSVWSLFLPLDQGHYCPSIPLLANAAQKTMGSLLSISSSSSPPPAEQKRILGATENTKSPTAASTEPLFLDEVKAEPATWSDESLCRTIQRFFGLLPDSPARRSYQEGAAASIVQKASVFNVGNRMGAIIVIQRLYRRYLRLRIWHQVSDQMVQIAHGRLAALRAQEQENISSASFRLLLVEGFSASKVCISGALKTIQLRLVLNTEAGECYLTWTPSRKKKPRINLRECRFTRVLLDDGRLNLVCFALEDDIEQVIVVKKEGNPEAPRLSKKVSYRRGIILVCKSYHRGRVVLEVATKRERNILLQGFQQLLSDMISTEPTLDDLGALRNQHPRRQSVIEFFSTSEEPQSSPVSDVSTNVDVSSSSPRRGSVAVYRPEALAPPLSEYSGESPVQEKEITDSVRADAKAIEHFYQTRFDDSPDNAISLPSQSSRPSRTMEARH</sequence>
<reference evidence="2" key="1">
    <citation type="submission" date="2021-01" db="EMBL/GenBank/DDBJ databases">
        <title>Phytophthora aleatoria, a newly-described species from Pinus radiata is distinct from Phytophthora cactorum isolates based on comparative genomics.</title>
        <authorList>
            <person name="Mcdougal R."/>
            <person name="Panda P."/>
            <person name="Williams N."/>
            <person name="Studholme D.J."/>
        </authorList>
    </citation>
    <scope>NUCLEOTIDE SEQUENCE</scope>
    <source>
        <strain evidence="2">NZFS 4037</strain>
    </source>
</reference>
<protein>
    <submittedName>
        <fullName evidence="2">Uncharacterized protein</fullName>
    </submittedName>
</protein>
<feature type="region of interest" description="Disordered" evidence="1">
    <location>
        <begin position="386"/>
        <end position="405"/>
    </location>
</feature>
<feature type="compositionally biased region" description="Basic and acidic residues" evidence="1">
    <location>
        <begin position="396"/>
        <end position="405"/>
    </location>
</feature>
<dbReference type="Proteomes" id="UP000709295">
    <property type="component" value="Unassembled WGS sequence"/>
</dbReference>
<gene>
    <name evidence="2" type="ORF">JG688_00004158</name>
</gene>
<evidence type="ECO:0000313" key="3">
    <source>
        <dbReference type="Proteomes" id="UP000709295"/>
    </source>
</evidence>
<proteinExistence type="predicted"/>
<organism evidence="2 3">
    <name type="scientific">Phytophthora aleatoria</name>
    <dbReference type="NCBI Taxonomy" id="2496075"/>
    <lineage>
        <taxon>Eukaryota</taxon>
        <taxon>Sar</taxon>
        <taxon>Stramenopiles</taxon>
        <taxon>Oomycota</taxon>
        <taxon>Peronosporomycetes</taxon>
        <taxon>Peronosporales</taxon>
        <taxon>Peronosporaceae</taxon>
        <taxon>Phytophthora</taxon>
    </lineage>
</organism>
<dbReference type="EMBL" id="JAENGY010000143">
    <property type="protein sequence ID" value="KAG6972044.1"/>
    <property type="molecule type" value="Genomic_DNA"/>
</dbReference>
<feature type="region of interest" description="Disordered" evidence="1">
    <location>
        <begin position="346"/>
        <end position="380"/>
    </location>
</feature>